<dbReference type="GO" id="GO:0015095">
    <property type="term" value="F:magnesium ion transmembrane transporter activity"/>
    <property type="evidence" value="ECO:0007669"/>
    <property type="project" value="UniProtKB-UniRule"/>
</dbReference>
<dbReference type="InterPro" id="IPR000644">
    <property type="entry name" value="CBS_dom"/>
</dbReference>
<organism evidence="11 12">
    <name type="scientific">Limnovirga soli</name>
    <dbReference type="NCBI Taxonomy" id="2656915"/>
    <lineage>
        <taxon>Bacteria</taxon>
        <taxon>Pseudomonadati</taxon>
        <taxon>Bacteroidota</taxon>
        <taxon>Chitinophagia</taxon>
        <taxon>Chitinophagales</taxon>
        <taxon>Chitinophagaceae</taxon>
        <taxon>Limnovirga</taxon>
    </lineage>
</organism>
<dbReference type="InterPro" id="IPR036739">
    <property type="entry name" value="SLC41_membr_dom_sf"/>
</dbReference>
<comment type="function">
    <text evidence="9">Acts as a magnesium transporter.</text>
</comment>
<evidence type="ECO:0000259" key="10">
    <source>
        <dbReference type="PROSITE" id="PS51371"/>
    </source>
</evidence>
<dbReference type="EMBL" id="WHPF01000009">
    <property type="protein sequence ID" value="NNV56520.1"/>
    <property type="molecule type" value="Genomic_DNA"/>
</dbReference>
<dbReference type="InterPro" id="IPR006668">
    <property type="entry name" value="Mg_transptr_MgtE_intracell_dom"/>
</dbReference>
<evidence type="ECO:0000256" key="3">
    <source>
        <dbReference type="ARBA" id="ARBA00022448"/>
    </source>
</evidence>
<evidence type="ECO:0000256" key="5">
    <source>
        <dbReference type="ARBA" id="ARBA00022842"/>
    </source>
</evidence>
<accession>A0A8J8FED5</accession>
<evidence type="ECO:0000313" key="11">
    <source>
        <dbReference type="EMBL" id="NNV56520.1"/>
    </source>
</evidence>
<dbReference type="InterPro" id="IPR006667">
    <property type="entry name" value="SLC41_membr_dom"/>
</dbReference>
<evidence type="ECO:0000256" key="7">
    <source>
        <dbReference type="ARBA" id="ARBA00023136"/>
    </source>
</evidence>
<evidence type="ECO:0000256" key="4">
    <source>
        <dbReference type="ARBA" id="ARBA00022692"/>
    </source>
</evidence>
<keyword evidence="12" id="KW-1185">Reference proteome</keyword>
<dbReference type="AlphaFoldDB" id="A0A8J8FED5"/>
<feature type="transmembrane region" description="Helical" evidence="9">
    <location>
        <begin position="398"/>
        <end position="419"/>
    </location>
</feature>
<dbReference type="SUPFAM" id="SSF161093">
    <property type="entry name" value="MgtE membrane domain-like"/>
    <property type="match status" value="1"/>
</dbReference>
<name>A0A8J8FED5_9BACT</name>
<proteinExistence type="inferred from homology"/>
<evidence type="ECO:0000256" key="2">
    <source>
        <dbReference type="ARBA" id="ARBA00009749"/>
    </source>
</evidence>
<dbReference type="PANTHER" id="PTHR43773:SF1">
    <property type="entry name" value="MAGNESIUM TRANSPORTER MGTE"/>
    <property type="match status" value="1"/>
</dbReference>
<dbReference type="Gene3D" id="3.10.580.10">
    <property type="entry name" value="CBS-domain"/>
    <property type="match status" value="1"/>
</dbReference>
<dbReference type="NCBIfam" id="TIGR00400">
    <property type="entry name" value="mgtE"/>
    <property type="match status" value="1"/>
</dbReference>
<dbReference type="Proteomes" id="UP000598971">
    <property type="component" value="Unassembled WGS sequence"/>
</dbReference>
<dbReference type="Gene3D" id="1.10.357.20">
    <property type="entry name" value="SLC41 divalent cation transporters, integral membrane domain"/>
    <property type="match status" value="1"/>
</dbReference>
<comment type="subunit">
    <text evidence="9">Homodimer.</text>
</comment>
<reference evidence="11" key="1">
    <citation type="submission" date="2019-10" db="EMBL/GenBank/DDBJ databases">
        <title>Draft genome sequence of Panacibacter sp. KCS-6.</title>
        <authorList>
            <person name="Yim K.J."/>
        </authorList>
    </citation>
    <scope>NUCLEOTIDE SEQUENCE</scope>
    <source>
        <strain evidence="11">KCS-6</strain>
    </source>
</reference>
<feature type="transmembrane region" description="Helical" evidence="9">
    <location>
        <begin position="361"/>
        <end position="386"/>
    </location>
</feature>
<keyword evidence="8" id="KW-0129">CBS domain</keyword>
<keyword evidence="9" id="KW-1003">Cell membrane</keyword>
<evidence type="ECO:0000256" key="8">
    <source>
        <dbReference type="PROSITE-ProRule" id="PRU00703"/>
    </source>
</evidence>
<dbReference type="Pfam" id="PF01769">
    <property type="entry name" value="MgtE"/>
    <property type="match status" value="1"/>
</dbReference>
<comment type="caution">
    <text evidence="11">The sequence shown here is derived from an EMBL/GenBank/DDBJ whole genome shotgun (WGS) entry which is preliminary data.</text>
</comment>
<dbReference type="Pfam" id="PF03448">
    <property type="entry name" value="MgtE_N"/>
    <property type="match status" value="1"/>
</dbReference>
<dbReference type="Gene3D" id="1.25.60.10">
    <property type="entry name" value="MgtE N-terminal domain-like"/>
    <property type="match status" value="1"/>
</dbReference>
<evidence type="ECO:0000256" key="6">
    <source>
        <dbReference type="ARBA" id="ARBA00022989"/>
    </source>
</evidence>
<dbReference type="SMART" id="SM00924">
    <property type="entry name" value="MgtE_N"/>
    <property type="match status" value="1"/>
</dbReference>
<evidence type="ECO:0000256" key="9">
    <source>
        <dbReference type="RuleBase" id="RU362011"/>
    </source>
</evidence>
<dbReference type="PANTHER" id="PTHR43773">
    <property type="entry name" value="MAGNESIUM TRANSPORTER MGTE"/>
    <property type="match status" value="1"/>
</dbReference>
<protein>
    <recommendedName>
        <fullName evidence="9">Magnesium transporter MgtE</fullName>
    </recommendedName>
</protein>
<feature type="transmembrane region" description="Helical" evidence="9">
    <location>
        <begin position="287"/>
        <end position="307"/>
    </location>
</feature>
<dbReference type="Pfam" id="PF00571">
    <property type="entry name" value="CBS"/>
    <property type="match status" value="2"/>
</dbReference>
<comment type="subcellular location">
    <subcellularLocation>
        <location evidence="9">Cell membrane</location>
        <topology evidence="9">Multi-pass membrane protein</topology>
    </subcellularLocation>
    <subcellularLocation>
        <location evidence="1">Membrane</location>
        <topology evidence="1">Multi-pass membrane protein</topology>
    </subcellularLocation>
</comment>
<keyword evidence="4 9" id="KW-0812">Transmembrane</keyword>
<dbReference type="InterPro" id="IPR006669">
    <property type="entry name" value="MgtE_transporter"/>
</dbReference>
<dbReference type="PROSITE" id="PS51371">
    <property type="entry name" value="CBS"/>
    <property type="match status" value="1"/>
</dbReference>
<evidence type="ECO:0000313" key="12">
    <source>
        <dbReference type="Proteomes" id="UP000598971"/>
    </source>
</evidence>
<keyword evidence="3 9" id="KW-0813">Transport</keyword>
<dbReference type="GO" id="GO:0046872">
    <property type="term" value="F:metal ion binding"/>
    <property type="evidence" value="ECO:0007669"/>
    <property type="project" value="UniProtKB-KW"/>
</dbReference>
<keyword evidence="6 9" id="KW-1133">Transmembrane helix</keyword>
<gene>
    <name evidence="11" type="primary">mgtE</name>
    <name evidence="11" type="ORF">GD597_13695</name>
</gene>
<dbReference type="GO" id="GO:0005886">
    <property type="term" value="C:plasma membrane"/>
    <property type="evidence" value="ECO:0007669"/>
    <property type="project" value="UniProtKB-SubCell"/>
</dbReference>
<sequence length="468" mass="52350">MSFELEQHTIPEQFELLIAANDTVAIYDFLNDQNISDVAELIYEFPDYEAQIIANMAIHRAASVFKILDVAEQRRIVKELPPFKTAELLNELPPDDRTDFLEELPKEVIRDLIKLLDPEERKITLSMLGYPEDSVGRMMTPDYVYVYEHNTVDEVLNTIRKVAKNSETVDVIYVINEKGELIDDIKLRDIILALPEKKMGDLLDGRVVALNVTDDQEHAGQVFKMNNRVALPVTDDNNILLGIITIDDMLWVANEEYSEDMQKIGGTEALEEPYLDTPFFKLIKKRIGWLIVLFIGEMLTATAMAFFSDEIEKAVVLSIFVPLIISSGGNSGSQASTLIIQAMAVGDIALSDWWRVMRREVLSGLVLGSILGAIGFLRICVWHLLMQQGIIEDLYGPHYLLIGFTVGFTLIGVVLWGTFSGSMLPLLLKKLGADPAASSAPFVATLVDVTGLVIYFSVAYIFLQGILL</sequence>
<keyword evidence="9" id="KW-0479">Metal-binding</keyword>
<keyword evidence="7 9" id="KW-0472">Membrane</keyword>
<feature type="domain" description="CBS" evidence="10">
    <location>
        <begin position="139"/>
        <end position="202"/>
    </location>
</feature>
<evidence type="ECO:0000256" key="1">
    <source>
        <dbReference type="ARBA" id="ARBA00004141"/>
    </source>
</evidence>
<dbReference type="SUPFAM" id="SSF158791">
    <property type="entry name" value="MgtE N-terminal domain-like"/>
    <property type="match status" value="1"/>
</dbReference>
<dbReference type="InterPro" id="IPR046342">
    <property type="entry name" value="CBS_dom_sf"/>
</dbReference>
<comment type="caution">
    <text evidence="9">Lacks conserved residue(s) required for the propagation of feature annotation.</text>
</comment>
<comment type="similarity">
    <text evidence="2 9">Belongs to the SLC41A transporter family.</text>
</comment>
<dbReference type="RefSeq" id="WP_171608461.1">
    <property type="nucleotide sequence ID" value="NZ_WHPF01000009.1"/>
</dbReference>
<keyword evidence="5 9" id="KW-0460">Magnesium</keyword>
<dbReference type="InterPro" id="IPR038076">
    <property type="entry name" value="MgtE_N_sf"/>
</dbReference>
<dbReference type="CDD" id="cd04606">
    <property type="entry name" value="CBS_pair_Mg_transporter"/>
    <property type="match status" value="1"/>
</dbReference>
<feature type="transmembrane region" description="Helical" evidence="9">
    <location>
        <begin position="439"/>
        <end position="463"/>
    </location>
</feature>
<dbReference type="SUPFAM" id="SSF54631">
    <property type="entry name" value="CBS-domain pair"/>
    <property type="match status" value="1"/>
</dbReference>